<dbReference type="Pfam" id="PF01614">
    <property type="entry name" value="IclR_C"/>
    <property type="match status" value="1"/>
</dbReference>
<dbReference type="SMART" id="SM00346">
    <property type="entry name" value="HTH_ICLR"/>
    <property type="match status" value="1"/>
</dbReference>
<dbReference type="Proteomes" id="UP000606870">
    <property type="component" value="Unassembled WGS sequence"/>
</dbReference>
<feature type="domain" description="IclR-ED" evidence="5">
    <location>
        <begin position="71"/>
        <end position="254"/>
    </location>
</feature>
<dbReference type="SUPFAM" id="SSF55781">
    <property type="entry name" value="GAF domain-like"/>
    <property type="match status" value="1"/>
</dbReference>
<reference evidence="6 7" key="1">
    <citation type="submission" date="2020-08" db="EMBL/GenBank/DDBJ databases">
        <authorList>
            <person name="Liu C."/>
            <person name="Sun Q."/>
        </authorList>
    </citation>
    <scope>NUCLEOTIDE SEQUENCE [LARGE SCALE GENOMIC DNA]</scope>
    <source>
        <strain evidence="6 7">NSJ-59</strain>
    </source>
</reference>
<dbReference type="PROSITE" id="PS51078">
    <property type="entry name" value="ICLR_ED"/>
    <property type="match status" value="1"/>
</dbReference>
<dbReference type="SUPFAM" id="SSF46785">
    <property type="entry name" value="Winged helix' DNA-binding domain"/>
    <property type="match status" value="1"/>
</dbReference>
<dbReference type="InterPro" id="IPR036390">
    <property type="entry name" value="WH_DNA-bd_sf"/>
</dbReference>
<evidence type="ECO:0000313" key="6">
    <source>
        <dbReference type="EMBL" id="MBC3537159.1"/>
    </source>
</evidence>
<evidence type="ECO:0000259" key="5">
    <source>
        <dbReference type="PROSITE" id="PS51078"/>
    </source>
</evidence>
<comment type="caution">
    <text evidence="6">The sequence shown here is derived from an EMBL/GenBank/DDBJ whole genome shotgun (WGS) entry which is preliminary data.</text>
</comment>
<keyword evidence="3" id="KW-0804">Transcription</keyword>
<organism evidence="6 7">
    <name type="scientific">Megasphaera hominis</name>
    <dbReference type="NCBI Taxonomy" id="159836"/>
    <lineage>
        <taxon>Bacteria</taxon>
        <taxon>Bacillati</taxon>
        <taxon>Bacillota</taxon>
        <taxon>Negativicutes</taxon>
        <taxon>Veillonellales</taxon>
        <taxon>Veillonellaceae</taxon>
        <taxon>Megasphaera</taxon>
    </lineage>
</organism>
<dbReference type="InterPro" id="IPR014757">
    <property type="entry name" value="Tscrpt_reg_IclR_C"/>
</dbReference>
<protein>
    <submittedName>
        <fullName evidence="6">IclR family transcriptional regulator</fullName>
    </submittedName>
</protein>
<dbReference type="RefSeq" id="WP_186503358.1">
    <property type="nucleotide sequence ID" value="NZ_JACOGK010000020.1"/>
</dbReference>
<dbReference type="InterPro" id="IPR029016">
    <property type="entry name" value="GAF-like_dom_sf"/>
</dbReference>
<evidence type="ECO:0000256" key="3">
    <source>
        <dbReference type="ARBA" id="ARBA00023163"/>
    </source>
</evidence>
<keyword evidence="1" id="KW-0805">Transcription regulation</keyword>
<gene>
    <name evidence="6" type="ORF">H8J70_07835</name>
</gene>
<dbReference type="EMBL" id="JACOGK010000020">
    <property type="protein sequence ID" value="MBC3537159.1"/>
    <property type="molecule type" value="Genomic_DNA"/>
</dbReference>
<sequence>MPTEKPASFQAIDRACLVLETIADQGQMSLNDLHTRLKLNKASLSRIVLSLTENGFLNRDEKSGEYSLSLKLFEIGVKATKATNYPRLITSELEKLASSLQVVAQFSVEDNGELLCLQSIDPENMNSFSVYTSVGGRSPLYATSAGKAILSTYTNEEIMEKWNTFHVKTITPHTLTTLDALLQDIAETRKRKYAVDHEETEPNLFCIGAVIMNYTNRPIGAISLSAHSLTAEEEKHYSEELLKSVQLLSASMGYTGPVR</sequence>
<evidence type="ECO:0000256" key="2">
    <source>
        <dbReference type="ARBA" id="ARBA00023125"/>
    </source>
</evidence>
<evidence type="ECO:0000256" key="1">
    <source>
        <dbReference type="ARBA" id="ARBA00023015"/>
    </source>
</evidence>
<dbReference type="InterPro" id="IPR005471">
    <property type="entry name" value="Tscrpt_reg_IclR_N"/>
</dbReference>
<name>A0ABR6VKC9_9FIRM</name>
<feature type="domain" description="HTH iclR-type" evidence="4">
    <location>
        <begin position="9"/>
        <end position="70"/>
    </location>
</feature>
<evidence type="ECO:0000259" key="4">
    <source>
        <dbReference type="PROSITE" id="PS51077"/>
    </source>
</evidence>
<keyword evidence="2" id="KW-0238">DNA-binding</keyword>
<dbReference type="PANTHER" id="PTHR30136">
    <property type="entry name" value="HELIX-TURN-HELIX TRANSCRIPTIONAL REGULATOR, ICLR FAMILY"/>
    <property type="match status" value="1"/>
</dbReference>
<dbReference type="InterPro" id="IPR036388">
    <property type="entry name" value="WH-like_DNA-bd_sf"/>
</dbReference>
<dbReference type="InterPro" id="IPR050707">
    <property type="entry name" value="HTH_MetabolicPath_Reg"/>
</dbReference>
<dbReference type="PROSITE" id="PS51077">
    <property type="entry name" value="HTH_ICLR"/>
    <property type="match status" value="1"/>
</dbReference>
<dbReference type="Pfam" id="PF09339">
    <property type="entry name" value="HTH_IclR"/>
    <property type="match status" value="1"/>
</dbReference>
<proteinExistence type="predicted"/>
<dbReference type="Gene3D" id="1.10.10.10">
    <property type="entry name" value="Winged helix-like DNA-binding domain superfamily/Winged helix DNA-binding domain"/>
    <property type="match status" value="1"/>
</dbReference>
<keyword evidence="7" id="KW-1185">Reference proteome</keyword>
<evidence type="ECO:0000313" key="7">
    <source>
        <dbReference type="Proteomes" id="UP000606870"/>
    </source>
</evidence>
<dbReference type="PANTHER" id="PTHR30136:SF35">
    <property type="entry name" value="HTH-TYPE TRANSCRIPTIONAL REGULATOR RV1719"/>
    <property type="match status" value="1"/>
</dbReference>
<dbReference type="Gene3D" id="3.30.450.40">
    <property type="match status" value="1"/>
</dbReference>
<accession>A0ABR6VKC9</accession>